<keyword evidence="2" id="KW-1185">Reference proteome</keyword>
<evidence type="ECO:0000313" key="2">
    <source>
        <dbReference type="Proteomes" id="UP000435036"/>
    </source>
</evidence>
<sequence length="106" mass="11970">MGNYKLSSDAMCSNRIFKVKQGMTMKQPKGNKEAELQEKKKELINKGEENLSTPPSAEYLEKLQQDAIQAMKNLDATEGEKVIRQGLQAWPELIDQELQKFKAGIA</sequence>
<comment type="caution">
    <text evidence="1">The sequence shown here is derived from an EMBL/GenBank/DDBJ whole genome shotgun (WGS) entry which is preliminary data.</text>
</comment>
<dbReference type="EMBL" id="WSQA01000001">
    <property type="protein sequence ID" value="MVZ60561.1"/>
    <property type="molecule type" value="Genomic_DNA"/>
</dbReference>
<organism evidence="1 2">
    <name type="scientific">Sphingobacterium humi</name>
    <dbReference type="NCBI Taxonomy" id="1796905"/>
    <lineage>
        <taxon>Bacteria</taxon>
        <taxon>Pseudomonadati</taxon>
        <taxon>Bacteroidota</taxon>
        <taxon>Sphingobacteriia</taxon>
        <taxon>Sphingobacteriales</taxon>
        <taxon>Sphingobacteriaceae</taxon>
        <taxon>Sphingobacterium</taxon>
    </lineage>
</organism>
<protein>
    <submittedName>
        <fullName evidence="1">Uncharacterized protein</fullName>
    </submittedName>
</protein>
<gene>
    <name evidence="1" type="ORF">GQF63_00865</name>
</gene>
<accession>A0A6N8KWC5</accession>
<reference evidence="1 2" key="1">
    <citation type="submission" date="2019-12" db="EMBL/GenBank/DDBJ databases">
        <authorList>
            <person name="Dong K."/>
        </authorList>
    </citation>
    <scope>NUCLEOTIDE SEQUENCE [LARGE SCALE GENOMIC DNA]</scope>
    <source>
        <strain evidence="1 2">JCM 31225</strain>
    </source>
</reference>
<dbReference type="AlphaFoldDB" id="A0A6N8KWC5"/>
<proteinExistence type="predicted"/>
<evidence type="ECO:0000313" key="1">
    <source>
        <dbReference type="EMBL" id="MVZ60561.1"/>
    </source>
</evidence>
<dbReference type="Proteomes" id="UP000435036">
    <property type="component" value="Unassembled WGS sequence"/>
</dbReference>
<name>A0A6N8KWC5_9SPHI</name>